<keyword evidence="4" id="KW-1185">Reference proteome</keyword>
<organism evidence="3 4">
    <name type="scientific">Streptomyces capitiformicae</name>
    <dbReference type="NCBI Taxonomy" id="2014920"/>
    <lineage>
        <taxon>Bacteria</taxon>
        <taxon>Bacillati</taxon>
        <taxon>Actinomycetota</taxon>
        <taxon>Actinomycetes</taxon>
        <taxon>Kitasatosporales</taxon>
        <taxon>Streptomycetaceae</taxon>
        <taxon>Streptomyces</taxon>
    </lineage>
</organism>
<evidence type="ECO:0000313" key="4">
    <source>
        <dbReference type="Proteomes" id="UP000603227"/>
    </source>
</evidence>
<feature type="domain" description="Xaa-Pro dipeptidyl-peptidase C-terminal" evidence="2">
    <location>
        <begin position="3"/>
        <end position="88"/>
    </location>
</feature>
<gene>
    <name evidence="3" type="ORF">GCM10017771_03270</name>
</gene>
<feature type="region of interest" description="Disordered" evidence="1">
    <location>
        <begin position="1"/>
        <end position="22"/>
    </location>
</feature>
<dbReference type="Gene3D" id="2.60.120.260">
    <property type="entry name" value="Galactose-binding domain-like"/>
    <property type="match status" value="1"/>
</dbReference>
<dbReference type="InterPro" id="IPR008979">
    <property type="entry name" value="Galactose-bd-like_sf"/>
</dbReference>
<dbReference type="EMBL" id="BNAT01000001">
    <property type="protein sequence ID" value="GHH81417.1"/>
    <property type="molecule type" value="Genomic_DNA"/>
</dbReference>
<dbReference type="InterPro" id="IPR013736">
    <property type="entry name" value="Xaa-Pro_dipept_C"/>
</dbReference>
<comment type="caution">
    <text evidence="3">The sequence shown here is derived from an EMBL/GenBank/DDBJ whole genome shotgun (WGS) entry which is preliminary data.</text>
</comment>
<name>A0A919L2F0_9ACTN</name>
<dbReference type="Proteomes" id="UP000603227">
    <property type="component" value="Unassembled WGS sequence"/>
</dbReference>
<accession>A0A919L2F0</accession>
<dbReference type="AlphaFoldDB" id="A0A919L2F0"/>
<dbReference type="GO" id="GO:0008239">
    <property type="term" value="F:dipeptidyl-peptidase activity"/>
    <property type="evidence" value="ECO:0007669"/>
    <property type="project" value="InterPro"/>
</dbReference>
<reference evidence="3" key="2">
    <citation type="submission" date="2020-09" db="EMBL/GenBank/DDBJ databases">
        <authorList>
            <person name="Sun Q."/>
            <person name="Zhou Y."/>
        </authorList>
    </citation>
    <scope>NUCLEOTIDE SEQUENCE</scope>
    <source>
        <strain evidence="3">CGMCC 4.7403</strain>
    </source>
</reference>
<dbReference type="SUPFAM" id="SSF49785">
    <property type="entry name" value="Galactose-binding domain-like"/>
    <property type="match status" value="1"/>
</dbReference>
<protein>
    <recommendedName>
        <fullName evidence="2">Xaa-Pro dipeptidyl-peptidase C-terminal domain-containing protein</fullName>
    </recommendedName>
</protein>
<proteinExistence type="predicted"/>
<evidence type="ECO:0000256" key="1">
    <source>
        <dbReference type="SAM" id="MobiDB-lite"/>
    </source>
</evidence>
<evidence type="ECO:0000259" key="2">
    <source>
        <dbReference type="Pfam" id="PF08530"/>
    </source>
</evidence>
<feature type="compositionally biased region" description="Polar residues" evidence="1">
    <location>
        <begin position="92"/>
        <end position="101"/>
    </location>
</feature>
<evidence type="ECO:0000313" key="3">
    <source>
        <dbReference type="EMBL" id="GHH81417.1"/>
    </source>
</evidence>
<dbReference type="Pfam" id="PF08530">
    <property type="entry name" value="PepX_C"/>
    <property type="match status" value="1"/>
</dbReference>
<sequence length="119" mass="12239">MFSRGWADLGNHASDRKGAPLTPGKAYTITLDLAATDHVVPKGHRLALIVAGTDKNLIDPPSTTPTLTLDLARTSVRVPHLGSAAAFAHATSGGTSATPETTVLDGVRAPHTAQRAPGN</sequence>
<feature type="region of interest" description="Disordered" evidence="1">
    <location>
        <begin position="88"/>
        <end position="119"/>
    </location>
</feature>
<reference evidence="3" key="1">
    <citation type="journal article" date="2014" name="Int. J. Syst. Evol. Microbiol.">
        <title>Complete genome sequence of Corynebacterium casei LMG S-19264T (=DSM 44701T), isolated from a smear-ripened cheese.</title>
        <authorList>
            <consortium name="US DOE Joint Genome Institute (JGI-PGF)"/>
            <person name="Walter F."/>
            <person name="Albersmeier A."/>
            <person name="Kalinowski J."/>
            <person name="Ruckert C."/>
        </authorList>
    </citation>
    <scope>NUCLEOTIDE SEQUENCE</scope>
    <source>
        <strain evidence="3">CGMCC 4.7403</strain>
    </source>
</reference>